<dbReference type="GO" id="GO:0005524">
    <property type="term" value="F:ATP binding"/>
    <property type="evidence" value="ECO:0007669"/>
    <property type="project" value="UniProtKB-KW"/>
</dbReference>
<dbReference type="GO" id="GO:0043139">
    <property type="term" value="F:5'-3' DNA helicase activity"/>
    <property type="evidence" value="ECO:0007669"/>
    <property type="project" value="TreeGrafter"/>
</dbReference>
<evidence type="ECO:0000259" key="7">
    <source>
        <dbReference type="Pfam" id="PF13482"/>
    </source>
</evidence>
<dbReference type="SUPFAM" id="SSF52540">
    <property type="entry name" value="P-loop containing nucleoside triphosphate hydrolases"/>
    <property type="match status" value="1"/>
</dbReference>
<evidence type="ECO:0000256" key="5">
    <source>
        <dbReference type="SAM" id="MobiDB-lite"/>
    </source>
</evidence>
<name>A0A8J2XLS0_9MICO</name>
<feature type="compositionally biased region" description="Basic and acidic residues" evidence="5">
    <location>
        <begin position="983"/>
        <end position="995"/>
    </location>
</feature>
<dbReference type="Pfam" id="PF13604">
    <property type="entry name" value="AAA_30"/>
    <property type="match status" value="1"/>
</dbReference>
<keyword evidence="3" id="KW-0347">Helicase</keyword>
<dbReference type="InterPro" id="IPR019993">
    <property type="entry name" value="RecB_nuclease_TM0106_put"/>
</dbReference>
<evidence type="ECO:0000256" key="3">
    <source>
        <dbReference type="ARBA" id="ARBA00022806"/>
    </source>
</evidence>
<reference evidence="8" key="1">
    <citation type="journal article" date="2014" name="Int. J. Syst. Evol. Microbiol.">
        <title>Complete genome sequence of Corynebacterium casei LMG S-19264T (=DSM 44701T), isolated from a smear-ripened cheese.</title>
        <authorList>
            <consortium name="US DOE Joint Genome Institute (JGI-PGF)"/>
            <person name="Walter F."/>
            <person name="Albersmeier A."/>
            <person name="Kalinowski J."/>
            <person name="Ruckert C."/>
        </authorList>
    </citation>
    <scope>NUCLEOTIDE SEQUENCE</scope>
    <source>
        <strain evidence="8">CGMCC 1.12785</strain>
    </source>
</reference>
<dbReference type="PANTHER" id="PTHR43788:SF8">
    <property type="entry name" value="DNA-BINDING PROTEIN SMUBP-2"/>
    <property type="match status" value="1"/>
</dbReference>
<dbReference type="Pfam" id="PF13482">
    <property type="entry name" value="RNase_H_2"/>
    <property type="match status" value="1"/>
</dbReference>
<feature type="region of interest" description="Disordered" evidence="5">
    <location>
        <begin position="880"/>
        <end position="904"/>
    </location>
</feature>
<organism evidence="8 9">
    <name type="scientific">Sediminivirga luteola</name>
    <dbReference type="NCBI Taxonomy" id="1774748"/>
    <lineage>
        <taxon>Bacteria</taxon>
        <taxon>Bacillati</taxon>
        <taxon>Actinomycetota</taxon>
        <taxon>Actinomycetes</taxon>
        <taxon>Micrococcales</taxon>
        <taxon>Brevibacteriaceae</taxon>
        <taxon>Sediminivirga</taxon>
    </lineage>
</organism>
<evidence type="ECO:0000256" key="4">
    <source>
        <dbReference type="ARBA" id="ARBA00022840"/>
    </source>
</evidence>
<dbReference type="InterPro" id="IPR050534">
    <property type="entry name" value="Coronavir_polyprotein_1ab"/>
</dbReference>
<keyword evidence="1" id="KW-0547">Nucleotide-binding</keyword>
<dbReference type="InterPro" id="IPR038720">
    <property type="entry name" value="YprB_RNase_H-like_dom"/>
</dbReference>
<dbReference type="GO" id="GO:0016787">
    <property type="term" value="F:hydrolase activity"/>
    <property type="evidence" value="ECO:0007669"/>
    <property type="project" value="UniProtKB-KW"/>
</dbReference>
<keyword evidence="9" id="KW-1185">Reference proteome</keyword>
<feature type="region of interest" description="Disordered" evidence="5">
    <location>
        <begin position="983"/>
        <end position="1005"/>
    </location>
</feature>
<evidence type="ECO:0000256" key="2">
    <source>
        <dbReference type="ARBA" id="ARBA00022801"/>
    </source>
</evidence>
<evidence type="ECO:0000256" key="1">
    <source>
        <dbReference type="ARBA" id="ARBA00022741"/>
    </source>
</evidence>
<dbReference type="Pfam" id="PF13087">
    <property type="entry name" value="AAA_12"/>
    <property type="match status" value="1"/>
</dbReference>
<evidence type="ECO:0000313" key="8">
    <source>
        <dbReference type="EMBL" id="GGA25243.1"/>
    </source>
</evidence>
<dbReference type="PANTHER" id="PTHR43788">
    <property type="entry name" value="DNA2/NAM7 HELICASE FAMILY MEMBER"/>
    <property type="match status" value="1"/>
</dbReference>
<dbReference type="EMBL" id="BMFY01000016">
    <property type="protein sequence ID" value="GGA25243.1"/>
    <property type="molecule type" value="Genomic_DNA"/>
</dbReference>
<dbReference type="SUPFAM" id="SSF53098">
    <property type="entry name" value="Ribonuclease H-like"/>
    <property type="match status" value="1"/>
</dbReference>
<accession>A0A8J2XLS0</accession>
<keyword evidence="4" id="KW-0067">ATP-binding</keyword>
<dbReference type="Gene3D" id="3.40.50.300">
    <property type="entry name" value="P-loop containing nucleotide triphosphate hydrolases"/>
    <property type="match status" value="2"/>
</dbReference>
<evidence type="ECO:0000259" key="6">
    <source>
        <dbReference type="Pfam" id="PF13087"/>
    </source>
</evidence>
<dbReference type="InterPro" id="IPR012337">
    <property type="entry name" value="RNaseH-like_sf"/>
</dbReference>
<keyword evidence="2" id="KW-0378">Hydrolase</keyword>
<feature type="domain" description="DNA2/NAM7 helicase-like C-terminal" evidence="6">
    <location>
        <begin position="1132"/>
        <end position="1303"/>
    </location>
</feature>
<dbReference type="CDD" id="cd18808">
    <property type="entry name" value="SF1_C_Upf1"/>
    <property type="match status" value="1"/>
</dbReference>
<dbReference type="Proteomes" id="UP000616114">
    <property type="component" value="Unassembled WGS sequence"/>
</dbReference>
<gene>
    <name evidence="8" type="ORF">GCM10011333_30290</name>
</gene>
<comment type="caution">
    <text evidence="8">The sequence shown here is derived from an EMBL/GenBank/DDBJ whole genome shotgun (WGS) entry which is preliminary data.</text>
</comment>
<feature type="region of interest" description="Disordered" evidence="5">
    <location>
        <begin position="834"/>
        <end position="868"/>
    </location>
</feature>
<dbReference type="InterPro" id="IPR027417">
    <property type="entry name" value="P-loop_NTPase"/>
</dbReference>
<protein>
    <recommendedName>
        <fullName evidence="10">AAA+ ATPase domain-containing protein</fullName>
    </recommendedName>
</protein>
<dbReference type="NCBIfam" id="TIGR03491">
    <property type="entry name" value="TM0106 family RecB-like putative nuclease"/>
    <property type="match status" value="1"/>
</dbReference>
<evidence type="ECO:0000313" key="9">
    <source>
        <dbReference type="Proteomes" id="UP000616114"/>
    </source>
</evidence>
<evidence type="ECO:0008006" key="10">
    <source>
        <dbReference type="Google" id="ProtNLM"/>
    </source>
</evidence>
<dbReference type="CDD" id="cd17934">
    <property type="entry name" value="DEXXQc_Upf1-like"/>
    <property type="match status" value="1"/>
</dbReference>
<dbReference type="InterPro" id="IPR047187">
    <property type="entry name" value="SF1_C_Upf1"/>
</dbReference>
<reference evidence="8" key="2">
    <citation type="submission" date="2020-09" db="EMBL/GenBank/DDBJ databases">
        <authorList>
            <person name="Sun Q."/>
            <person name="Zhou Y."/>
        </authorList>
    </citation>
    <scope>NUCLEOTIDE SEQUENCE</scope>
    <source>
        <strain evidence="8">CGMCC 1.12785</strain>
    </source>
</reference>
<proteinExistence type="predicted"/>
<dbReference type="RefSeq" id="WP_188551743.1">
    <property type="nucleotide sequence ID" value="NZ_BMFY01000016.1"/>
</dbReference>
<sequence length="1335" mass="142061">MFRAGERIIVSASDIAAASGCAFATARRVDALYGRGEPVPGQRDEAMLARTAQLGAEHERRLLLRFQRQFGTWQPGQPGGVHTLTDHPSRDPAALRRLHEETLTALRSGADVVCQATFFDGEFSGRADFVVRADRLPGLLSEQTSGGPLAASAAERLSGSSNEQPGERGGAHALPSPAYAVVDAKLARSAKVSALLQLGAYADQLQRAGIAVADHAYLVLGTGSWEGFRSSDILPVYRERRAELRRLIQVLTPDPGTPRQDSAPSGPVTWGDPRFPACGRCEVCEPEVHEHDDLLLVAGMRMDQRKRLHAQGIASVTALARRPQPPAGVPAGLWHQARMQQGTGSADGVIGGVAYLVQNAAQLGAIPAPSLGDVFFDFEGDPLYTEPGGGNGAASAAGAAEAGLEYLFGIMETPEAGERHGRFVPFWAHSRAEERQALADFLDYVRQRRERWPDMRIYHYAPYENAALKRLAARHGLGEDAVDELLREGVLVDLYPVVRKALRVSQRSYSIKKLEPLYMGEEYREADVQNAADSVVAYAEYCAARDAGRQDEAARILEGIREYNRYDCLSTLRLRDWLLTLAAERGIVPGSLLPPRGEAGHGSEEPEDPALLEKRREREAADAARARAVAALEEYAGPPGQRTADQQAAALVAAAVEFYRREEKPQWWAHFARLTAPAEDLAQDRDVFTVTGAEVLDDWHTPPRARLQSRRLLLRGRWAEGSAVRPGASVLSLYEDDVPGLARSSGGGRAWLDGTVIEELESHADGDTVIVKEKLKTGMEPYPALPSALTPGLPLRTDGQKAAVAETAEQLARTLPELPDDCALDIFRRRPPVVPGGLPAVPSDSKETGLPGAAGGDTDLPGAAGGETGWAGVVSAEAAATGAGTDEPGPDSARSPGPDVGASSGFVARDHAEAIVQALRAMTGSYLAVQGPPGTGKTYTGSRVIAALVREGWRIGVVGQSHSVVENMLAGVIAAGVPREHVAKKAESGRARKDDEGADDSGPLRLTKTAEFPAFLSAAGRTRGAAPVAGAAGADVEDPGGPGRVIGGTVWDFVNPNRFEDKQLDLLVIDEAGQFSLANTLAVSRAAQRLLLLGDPQQLPQVSQGLHPEPVDASALGWLAAGHDTLPAEFGYFLAESWRMHPDLCRVVSRLSYEGRLRAAPAAAGRRLEGIAPGVHTVLVEHEGNATASVEEAAEAVRRVRALLGTRWDAGAAGPRPLGQQDILIVAAYNAQVGLMQDALAAEGLDEVAVGTVDKFQGRQAPVVLVSMAASSPEEVPRGMEFLLSRNRINVAISRAQWAAYILRSPRLTAYLPSTPRGLGELGAFIGVGEAAGPG</sequence>
<dbReference type="InterPro" id="IPR041679">
    <property type="entry name" value="DNA2/NAM7-like_C"/>
</dbReference>
<feature type="domain" description="YprB ribonuclease H-like" evidence="7">
    <location>
        <begin position="401"/>
        <end position="578"/>
    </location>
</feature>